<dbReference type="EMBL" id="CAVMJV010000060">
    <property type="protein sequence ID" value="CAK5086406.1"/>
    <property type="molecule type" value="Genomic_DNA"/>
</dbReference>
<dbReference type="Proteomes" id="UP001497535">
    <property type="component" value="Unassembled WGS sequence"/>
</dbReference>
<evidence type="ECO:0000313" key="2">
    <source>
        <dbReference type="Proteomes" id="UP001497535"/>
    </source>
</evidence>
<accession>A0ACB1A4P8</accession>
<evidence type="ECO:0000313" key="1">
    <source>
        <dbReference type="EMBL" id="CAK5086406.1"/>
    </source>
</evidence>
<proteinExistence type="predicted"/>
<organism evidence="1 2">
    <name type="scientific">Meloidogyne enterolobii</name>
    <name type="common">Root-knot nematode worm</name>
    <name type="synonym">Meloidogyne mayaguensis</name>
    <dbReference type="NCBI Taxonomy" id="390850"/>
    <lineage>
        <taxon>Eukaryota</taxon>
        <taxon>Metazoa</taxon>
        <taxon>Ecdysozoa</taxon>
        <taxon>Nematoda</taxon>
        <taxon>Chromadorea</taxon>
        <taxon>Rhabditida</taxon>
        <taxon>Tylenchina</taxon>
        <taxon>Tylenchomorpha</taxon>
        <taxon>Tylenchoidea</taxon>
        <taxon>Meloidogynidae</taxon>
        <taxon>Meloidogyninae</taxon>
        <taxon>Meloidogyne</taxon>
    </lineage>
</organism>
<gene>
    <name evidence="1" type="ORF">MENTE1834_LOCUS33900</name>
</gene>
<comment type="caution">
    <text evidence="1">The sequence shown here is derived from an EMBL/GenBank/DDBJ whole genome shotgun (WGS) entry which is preliminary data.</text>
</comment>
<keyword evidence="2" id="KW-1185">Reference proteome</keyword>
<sequence>MTEILTGGGVILLYYIFKGMIYKLNSSIVILKLISFLFYLDLLCFYYNYKAKIKNNLNANLGQRTETTKKMLSKREEAIYDLIFFEKSFQFSFVYLKRNFKN</sequence>
<reference evidence="1" key="1">
    <citation type="submission" date="2023-11" db="EMBL/GenBank/DDBJ databases">
        <authorList>
            <person name="Poullet M."/>
        </authorList>
    </citation>
    <scope>NUCLEOTIDE SEQUENCE</scope>
    <source>
        <strain evidence="1">E1834</strain>
    </source>
</reference>
<protein>
    <submittedName>
        <fullName evidence="1">Uncharacterized protein</fullName>
    </submittedName>
</protein>
<name>A0ACB1A4P8_MELEN</name>